<keyword evidence="1" id="KW-0472">Membrane</keyword>
<name>A0A4R2QGZ0_9PSEU</name>
<dbReference type="OrthoDB" id="2595667at2"/>
<dbReference type="RefSeq" id="WP_132878784.1">
    <property type="nucleotide sequence ID" value="NZ_SLXQ01000010.1"/>
</dbReference>
<protein>
    <submittedName>
        <fullName evidence="2">Uncharacterized protein DUF1772</fullName>
    </submittedName>
</protein>
<feature type="transmembrane region" description="Helical" evidence="1">
    <location>
        <begin position="59"/>
        <end position="79"/>
    </location>
</feature>
<gene>
    <name evidence="2" type="ORF">EV191_11060</name>
</gene>
<comment type="caution">
    <text evidence="2">The sequence shown here is derived from an EMBL/GenBank/DDBJ whole genome shotgun (WGS) entry which is preliminary data.</text>
</comment>
<reference evidence="2 3" key="1">
    <citation type="submission" date="2019-03" db="EMBL/GenBank/DDBJ databases">
        <title>Genomic Encyclopedia of Type Strains, Phase IV (KMG-IV): sequencing the most valuable type-strain genomes for metagenomic binning, comparative biology and taxonomic classification.</title>
        <authorList>
            <person name="Goeker M."/>
        </authorList>
    </citation>
    <scope>NUCLEOTIDE SEQUENCE [LARGE SCALE GENOMIC DNA]</scope>
    <source>
        <strain evidence="2 3">DSM 45765</strain>
    </source>
</reference>
<sequence>MRASAVPLAVSAAYVWIAMVAFGGISVETIVIYPNVFHNVPSSLAQSMEFFTVTGPADFFPPMGLVTAIAAVATVALLWRARPARWWVTASLGSLAIGEWLFSVLYFWPRNDLMFEEGIAVHTAEVLRQTAVEFETGHWLRLGMSALTATLAFVGFLRYQRERTLVRSRA</sequence>
<dbReference type="AlphaFoldDB" id="A0A4R2QGZ0"/>
<dbReference type="EMBL" id="SLXQ01000010">
    <property type="protein sequence ID" value="TCP48503.1"/>
    <property type="molecule type" value="Genomic_DNA"/>
</dbReference>
<dbReference type="Proteomes" id="UP000294911">
    <property type="component" value="Unassembled WGS sequence"/>
</dbReference>
<keyword evidence="1" id="KW-1133">Transmembrane helix</keyword>
<organism evidence="2 3">
    <name type="scientific">Tamaricihabitans halophyticus</name>
    <dbReference type="NCBI Taxonomy" id="1262583"/>
    <lineage>
        <taxon>Bacteria</taxon>
        <taxon>Bacillati</taxon>
        <taxon>Actinomycetota</taxon>
        <taxon>Actinomycetes</taxon>
        <taxon>Pseudonocardiales</taxon>
        <taxon>Pseudonocardiaceae</taxon>
        <taxon>Tamaricihabitans</taxon>
    </lineage>
</organism>
<feature type="transmembrane region" description="Helical" evidence="1">
    <location>
        <begin position="139"/>
        <end position="159"/>
    </location>
</feature>
<evidence type="ECO:0000313" key="2">
    <source>
        <dbReference type="EMBL" id="TCP48503.1"/>
    </source>
</evidence>
<proteinExistence type="predicted"/>
<keyword evidence="1" id="KW-0812">Transmembrane</keyword>
<feature type="transmembrane region" description="Helical" evidence="1">
    <location>
        <begin position="12"/>
        <end position="33"/>
    </location>
</feature>
<keyword evidence="3" id="KW-1185">Reference proteome</keyword>
<feature type="transmembrane region" description="Helical" evidence="1">
    <location>
        <begin position="86"/>
        <end position="108"/>
    </location>
</feature>
<accession>A0A4R2QGZ0</accession>
<evidence type="ECO:0000256" key="1">
    <source>
        <dbReference type="SAM" id="Phobius"/>
    </source>
</evidence>
<evidence type="ECO:0000313" key="3">
    <source>
        <dbReference type="Proteomes" id="UP000294911"/>
    </source>
</evidence>